<proteinExistence type="predicted"/>
<evidence type="ECO:0000313" key="1">
    <source>
        <dbReference type="EMBL" id="CBY32560.1"/>
    </source>
</evidence>
<accession>E4YAH3</accession>
<gene>
    <name evidence="1" type="ORF">GSOID_T00031899001</name>
</gene>
<dbReference type="EMBL" id="FN654359">
    <property type="protein sequence ID" value="CBY32560.1"/>
    <property type="molecule type" value="Genomic_DNA"/>
</dbReference>
<dbReference type="AlphaFoldDB" id="E4YAH3"/>
<protein>
    <submittedName>
        <fullName evidence="1">Uncharacterized protein</fullName>
    </submittedName>
</protein>
<reference evidence="1" key="1">
    <citation type="journal article" date="2010" name="Science">
        <title>Plasticity of animal genome architecture unmasked by rapid evolution of a pelagic tunicate.</title>
        <authorList>
            <person name="Denoeud F."/>
            <person name="Henriet S."/>
            <person name="Mungpakdee S."/>
            <person name="Aury J.M."/>
            <person name="Da Silva C."/>
            <person name="Brinkmann H."/>
            <person name="Mikhaleva J."/>
            <person name="Olsen L.C."/>
            <person name="Jubin C."/>
            <person name="Canestro C."/>
            <person name="Bouquet J.M."/>
            <person name="Danks G."/>
            <person name="Poulain J."/>
            <person name="Campsteijn C."/>
            <person name="Adamski M."/>
            <person name="Cross I."/>
            <person name="Yadetie F."/>
            <person name="Muffato M."/>
            <person name="Louis A."/>
            <person name="Butcher S."/>
            <person name="Tsagkogeorga G."/>
            <person name="Konrad A."/>
            <person name="Singh S."/>
            <person name="Jensen M.F."/>
            <person name="Cong E.H."/>
            <person name="Eikeseth-Otteraa H."/>
            <person name="Noel B."/>
            <person name="Anthouard V."/>
            <person name="Porcel B.M."/>
            <person name="Kachouri-Lafond R."/>
            <person name="Nishino A."/>
            <person name="Ugolini M."/>
            <person name="Chourrout P."/>
            <person name="Nishida H."/>
            <person name="Aasland R."/>
            <person name="Huzurbazar S."/>
            <person name="Westhof E."/>
            <person name="Delsuc F."/>
            <person name="Lehrach H."/>
            <person name="Reinhardt R."/>
            <person name="Weissenbach J."/>
            <person name="Roy S.W."/>
            <person name="Artiguenave F."/>
            <person name="Postlethwait J.H."/>
            <person name="Manak J.R."/>
            <person name="Thompson E.M."/>
            <person name="Jaillon O."/>
            <person name="Du Pasquier L."/>
            <person name="Boudinot P."/>
            <person name="Liberles D.A."/>
            <person name="Volff J.N."/>
            <person name="Philippe H."/>
            <person name="Lenhard B."/>
            <person name="Roest Crollius H."/>
            <person name="Wincker P."/>
            <person name="Chourrout D."/>
        </authorList>
    </citation>
    <scope>NUCLEOTIDE SEQUENCE [LARGE SCALE GENOMIC DNA]</scope>
</reference>
<sequence>MTETQNSQSLSCGQIFAKWFCCRDDEDFTKEEKCQNFETGAFASRENIYNLLRKSELCAIFKFTNWPKLLAKLKTVLNCLNALKIDRRKPHERATCKNIMPIVYSFEFLFFFRTLKKIKTMFFLRFSRFLILVLTKIFARVEMPFPLSIFLAICSWLEKEAWTRHLHYYNN</sequence>
<name>E4YAH3_OIKDI</name>
<organism evidence="1">
    <name type="scientific">Oikopleura dioica</name>
    <name type="common">Tunicate</name>
    <dbReference type="NCBI Taxonomy" id="34765"/>
    <lineage>
        <taxon>Eukaryota</taxon>
        <taxon>Metazoa</taxon>
        <taxon>Chordata</taxon>
        <taxon>Tunicata</taxon>
        <taxon>Appendicularia</taxon>
        <taxon>Copelata</taxon>
        <taxon>Oikopleuridae</taxon>
        <taxon>Oikopleura</taxon>
    </lineage>
</organism>
<dbReference type="Proteomes" id="UP000011014">
    <property type="component" value="Unassembled WGS sequence"/>
</dbReference>